<dbReference type="RefSeq" id="WP_069520023.1">
    <property type="nucleotide sequence ID" value="NZ_FOFP01000004.1"/>
</dbReference>
<feature type="transmembrane region" description="Helical" evidence="1">
    <location>
        <begin position="60"/>
        <end position="83"/>
    </location>
</feature>
<accession>A0ABY1B805</accession>
<name>A0ABY1B805_9PSED</name>
<feature type="transmembrane region" description="Helical" evidence="1">
    <location>
        <begin position="30"/>
        <end position="48"/>
    </location>
</feature>
<keyword evidence="1" id="KW-0812">Transmembrane</keyword>
<proteinExistence type="predicted"/>
<evidence type="ECO:0000256" key="1">
    <source>
        <dbReference type="SAM" id="Phobius"/>
    </source>
</evidence>
<organism evidence="2 3">
    <name type="scientific">Pseudomonas cuatrocienegasensis</name>
    <dbReference type="NCBI Taxonomy" id="543360"/>
    <lineage>
        <taxon>Bacteria</taxon>
        <taxon>Pseudomonadati</taxon>
        <taxon>Pseudomonadota</taxon>
        <taxon>Gammaproteobacteria</taxon>
        <taxon>Pseudomonadales</taxon>
        <taxon>Pseudomonadaceae</taxon>
        <taxon>Pseudomonas</taxon>
    </lineage>
</organism>
<gene>
    <name evidence="2" type="ORF">SAMN05216600_10436</name>
</gene>
<reference evidence="2 3" key="1">
    <citation type="submission" date="2016-10" db="EMBL/GenBank/DDBJ databases">
        <authorList>
            <person name="Varghese N."/>
            <person name="Submissions S."/>
        </authorList>
    </citation>
    <scope>NUCLEOTIDE SEQUENCE [LARGE SCALE GENOMIC DNA]</scope>
    <source>
        <strain evidence="2 3">CIP 109853</strain>
    </source>
</reference>
<evidence type="ECO:0000313" key="2">
    <source>
        <dbReference type="EMBL" id="SEQ19239.1"/>
    </source>
</evidence>
<dbReference type="Proteomes" id="UP000198512">
    <property type="component" value="Unassembled WGS sequence"/>
</dbReference>
<keyword evidence="3" id="KW-1185">Reference proteome</keyword>
<protein>
    <submittedName>
        <fullName evidence="2">Uncharacterized protein</fullName>
    </submittedName>
</protein>
<evidence type="ECO:0000313" key="3">
    <source>
        <dbReference type="Proteomes" id="UP000198512"/>
    </source>
</evidence>
<comment type="caution">
    <text evidence="2">The sequence shown here is derived from an EMBL/GenBank/DDBJ whole genome shotgun (WGS) entry which is preliminary data.</text>
</comment>
<keyword evidence="1" id="KW-0472">Membrane</keyword>
<sequence length="114" mass="12401">MIRLALSGIAAVVILNLLLRTFVRLGGPLTTLVIAAAVAAGMALWFNWRQARRPEPSEGWQLVVLYGGGLGLLYLGLLGMMLIKDDPSPMGLLILAVHYACYPLCAWLAVVKRR</sequence>
<dbReference type="EMBL" id="FOFP01000004">
    <property type="protein sequence ID" value="SEQ19239.1"/>
    <property type="molecule type" value="Genomic_DNA"/>
</dbReference>
<feature type="transmembrane region" description="Helical" evidence="1">
    <location>
        <begin position="89"/>
        <end position="111"/>
    </location>
</feature>
<keyword evidence="1" id="KW-1133">Transmembrane helix</keyword>